<sequence length="147" mass="15540">MDSNAVADGGPEPTARWGRALPPHLVDRQLAVRMGIEIVSWDPDRMVGTMPVEGNQQPLGWLHGGANAVLAETLGSLAAGVHVASRGAVAGLELSCTHHRSVRRGVVTGVCTPLLLGDRVVTYQVSISDDRGRLTCTARLTCLVGKR</sequence>
<evidence type="ECO:0000256" key="3">
    <source>
        <dbReference type="SAM" id="MobiDB-lite"/>
    </source>
</evidence>
<dbReference type="InterPro" id="IPR006683">
    <property type="entry name" value="Thioestr_dom"/>
</dbReference>
<dbReference type="SUPFAM" id="SSF54637">
    <property type="entry name" value="Thioesterase/thiol ester dehydrase-isomerase"/>
    <property type="match status" value="1"/>
</dbReference>
<comment type="similarity">
    <text evidence="1">Belongs to the thioesterase PaaI family.</text>
</comment>
<dbReference type="HOGENOM" id="CLU_089876_13_2_11"/>
<dbReference type="InterPro" id="IPR029069">
    <property type="entry name" value="HotDog_dom_sf"/>
</dbReference>
<dbReference type="OrthoDB" id="9798208at2"/>
<keyword evidence="6" id="KW-1185">Reference proteome</keyword>
<dbReference type="CDD" id="cd03443">
    <property type="entry name" value="PaaI_thioesterase"/>
    <property type="match status" value="1"/>
</dbReference>
<dbReference type="PANTHER" id="PTHR43240:SF5">
    <property type="entry name" value="1,4-DIHYDROXY-2-NAPHTHOYL-COA THIOESTERASE 1"/>
    <property type="match status" value="1"/>
</dbReference>
<evidence type="ECO:0000313" key="6">
    <source>
        <dbReference type="Proteomes" id="UP000006281"/>
    </source>
</evidence>
<dbReference type="KEGG" id="sesp:BN6_21230"/>
<dbReference type="Gene3D" id="3.10.129.10">
    <property type="entry name" value="Hotdog Thioesterase"/>
    <property type="match status" value="1"/>
</dbReference>
<dbReference type="NCBIfam" id="TIGR00369">
    <property type="entry name" value="unchar_dom_1"/>
    <property type="match status" value="1"/>
</dbReference>
<feature type="domain" description="Thioesterase" evidence="4">
    <location>
        <begin position="60"/>
        <end position="136"/>
    </location>
</feature>
<organism evidence="5 6">
    <name type="scientific">Saccharothrix espanaensis (strain ATCC 51144 / DSM 44229 / JCM 9112 / NBRC 15066 / NRRL 15764)</name>
    <dbReference type="NCBI Taxonomy" id="1179773"/>
    <lineage>
        <taxon>Bacteria</taxon>
        <taxon>Bacillati</taxon>
        <taxon>Actinomycetota</taxon>
        <taxon>Actinomycetes</taxon>
        <taxon>Pseudonocardiales</taxon>
        <taxon>Pseudonocardiaceae</taxon>
        <taxon>Saccharothrix</taxon>
    </lineage>
</organism>
<evidence type="ECO:0000259" key="4">
    <source>
        <dbReference type="Pfam" id="PF03061"/>
    </source>
</evidence>
<dbReference type="RefSeq" id="WP_015099557.1">
    <property type="nucleotide sequence ID" value="NC_019673.1"/>
</dbReference>
<protein>
    <recommendedName>
        <fullName evidence="4">Thioesterase domain-containing protein</fullName>
    </recommendedName>
</protein>
<proteinExistence type="inferred from homology"/>
<dbReference type="AlphaFoldDB" id="K0JQ69"/>
<dbReference type="STRING" id="1179773.BN6_21230"/>
<name>K0JQ69_SACES</name>
<reference evidence="5 6" key="1">
    <citation type="journal article" date="2012" name="BMC Genomics">
        <title>Complete genome sequence of Saccharothrix espanaensis DSM 44229T and comparison to the other completely sequenced Pseudonocardiaceae.</title>
        <authorList>
            <person name="Strobel T."/>
            <person name="Al-Dilaimi A."/>
            <person name="Blom J."/>
            <person name="Gessner A."/>
            <person name="Kalinowski J."/>
            <person name="Luzhetska M."/>
            <person name="Puhler A."/>
            <person name="Szczepanowski R."/>
            <person name="Bechthold A."/>
            <person name="Ruckert C."/>
        </authorList>
    </citation>
    <scope>NUCLEOTIDE SEQUENCE [LARGE SCALE GENOMIC DNA]</scope>
    <source>
        <strain evidence="6">ATCC 51144 / DSM 44229 / JCM 9112 / NBRC 15066 / NRRL 15764</strain>
    </source>
</reference>
<dbReference type="Proteomes" id="UP000006281">
    <property type="component" value="Chromosome"/>
</dbReference>
<dbReference type="PANTHER" id="PTHR43240">
    <property type="entry name" value="1,4-DIHYDROXY-2-NAPHTHOYL-COA THIOESTERASE 1"/>
    <property type="match status" value="1"/>
</dbReference>
<dbReference type="eggNOG" id="COG2050">
    <property type="taxonomic scope" value="Bacteria"/>
</dbReference>
<dbReference type="InterPro" id="IPR003736">
    <property type="entry name" value="PAAI_dom"/>
</dbReference>
<evidence type="ECO:0000313" key="5">
    <source>
        <dbReference type="EMBL" id="CCH29445.1"/>
    </source>
</evidence>
<dbReference type="Pfam" id="PF03061">
    <property type="entry name" value="4HBT"/>
    <property type="match status" value="1"/>
</dbReference>
<dbReference type="PATRIC" id="fig|1179773.3.peg.2118"/>
<dbReference type="EMBL" id="HE804045">
    <property type="protein sequence ID" value="CCH29445.1"/>
    <property type="molecule type" value="Genomic_DNA"/>
</dbReference>
<feature type="region of interest" description="Disordered" evidence="3">
    <location>
        <begin position="1"/>
        <end position="20"/>
    </location>
</feature>
<keyword evidence="2" id="KW-0378">Hydrolase</keyword>
<accession>K0JQ69</accession>
<evidence type="ECO:0000256" key="1">
    <source>
        <dbReference type="ARBA" id="ARBA00008324"/>
    </source>
</evidence>
<evidence type="ECO:0000256" key="2">
    <source>
        <dbReference type="ARBA" id="ARBA00022801"/>
    </source>
</evidence>
<dbReference type="GO" id="GO:0061522">
    <property type="term" value="F:1,4-dihydroxy-2-naphthoyl-CoA thioesterase activity"/>
    <property type="evidence" value="ECO:0007669"/>
    <property type="project" value="TreeGrafter"/>
</dbReference>
<dbReference type="GO" id="GO:0005829">
    <property type="term" value="C:cytosol"/>
    <property type="evidence" value="ECO:0007669"/>
    <property type="project" value="TreeGrafter"/>
</dbReference>
<gene>
    <name evidence="5" type="ordered locus">BN6_21230</name>
</gene>